<evidence type="ECO:0000313" key="4">
    <source>
        <dbReference type="EMBL" id="QSE77398.1"/>
    </source>
</evidence>
<dbReference type="AlphaFoldDB" id="A0AA45QRW3"/>
<accession>A0AA45QRW3</accession>
<sequence length="148" mass="17261">MKKIEIKTLTTDLIERLLIIWESSVRATHNFLSNEEINNIKKYVPEALKNIEHLIILEDTSKQPLGFMGISNQTLEMLFIADKNRGKGLGKQLLTYGIEHYAVQKLTVNEQNPLARGFYEHMGFQTYKRSEFDEQGNNYPILYMHKID</sequence>
<evidence type="ECO:0000256" key="2">
    <source>
        <dbReference type="ARBA" id="ARBA00023315"/>
    </source>
</evidence>
<evidence type="ECO:0000313" key="5">
    <source>
        <dbReference type="Proteomes" id="UP000663608"/>
    </source>
</evidence>
<dbReference type="GO" id="GO:0016747">
    <property type="term" value="F:acyltransferase activity, transferring groups other than amino-acyl groups"/>
    <property type="evidence" value="ECO:0007669"/>
    <property type="project" value="InterPro"/>
</dbReference>
<proteinExistence type="predicted"/>
<dbReference type="RefSeq" id="WP_205872358.1">
    <property type="nucleotide sequence ID" value="NZ_CP070872.1"/>
</dbReference>
<dbReference type="Pfam" id="PF13673">
    <property type="entry name" value="Acetyltransf_10"/>
    <property type="match status" value="1"/>
</dbReference>
<dbReference type="PANTHER" id="PTHR43800:SF1">
    <property type="entry name" value="PEPTIDYL-LYSINE N-ACETYLTRANSFERASE YJAB"/>
    <property type="match status" value="1"/>
</dbReference>
<name>A0AA45QRW3_9LACT</name>
<dbReference type="PANTHER" id="PTHR43800">
    <property type="entry name" value="PEPTIDYL-LYSINE N-ACETYLTRANSFERASE YJAB"/>
    <property type="match status" value="1"/>
</dbReference>
<dbReference type="KEGG" id="lti:JW886_03910"/>
<dbReference type="CDD" id="cd04301">
    <property type="entry name" value="NAT_SF"/>
    <property type="match status" value="1"/>
</dbReference>
<keyword evidence="1" id="KW-0808">Transferase</keyword>
<organism evidence="4 5">
    <name type="scientific">Lactococcus taiwanensis</name>
    <dbReference type="NCBI Taxonomy" id="1151742"/>
    <lineage>
        <taxon>Bacteria</taxon>
        <taxon>Bacillati</taxon>
        <taxon>Bacillota</taxon>
        <taxon>Bacilli</taxon>
        <taxon>Lactobacillales</taxon>
        <taxon>Streptococcaceae</taxon>
        <taxon>Lactococcus</taxon>
    </lineage>
</organism>
<reference evidence="4 5" key="1">
    <citation type="submission" date="2021-02" db="EMBL/GenBank/DDBJ databases">
        <title>Complete genome sequence of Lactococcus lactis strain K_LL004.</title>
        <authorList>
            <person name="Kim H.B."/>
        </authorList>
    </citation>
    <scope>NUCLEOTIDE SEQUENCE [LARGE SCALE GENOMIC DNA]</scope>
    <source>
        <strain evidence="4 5">K_LL004</strain>
    </source>
</reference>
<protein>
    <submittedName>
        <fullName evidence="4">GNAT family N-acetyltransferase</fullName>
    </submittedName>
</protein>
<keyword evidence="5" id="KW-1185">Reference proteome</keyword>
<dbReference type="EMBL" id="CP070872">
    <property type="protein sequence ID" value="QSE77398.1"/>
    <property type="molecule type" value="Genomic_DNA"/>
</dbReference>
<dbReference type="InterPro" id="IPR016181">
    <property type="entry name" value="Acyl_CoA_acyltransferase"/>
</dbReference>
<dbReference type="Gene3D" id="3.40.630.30">
    <property type="match status" value="1"/>
</dbReference>
<dbReference type="SUPFAM" id="SSF55729">
    <property type="entry name" value="Acyl-CoA N-acyltransferases (Nat)"/>
    <property type="match status" value="1"/>
</dbReference>
<keyword evidence="2" id="KW-0012">Acyltransferase</keyword>
<evidence type="ECO:0000256" key="1">
    <source>
        <dbReference type="ARBA" id="ARBA00022679"/>
    </source>
</evidence>
<dbReference type="Proteomes" id="UP000663608">
    <property type="component" value="Chromosome"/>
</dbReference>
<dbReference type="PROSITE" id="PS51186">
    <property type="entry name" value="GNAT"/>
    <property type="match status" value="1"/>
</dbReference>
<evidence type="ECO:0000259" key="3">
    <source>
        <dbReference type="PROSITE" id="PS51186"/>
    </source>
</evidence>
<feature type="domain" description="N-acetyltransferase" evidence="3">
    <location>
        <begin position="4"/>
        <end position="148"/>
    </location>
</feature>
<gene>
    <name evidence="4" type="ORF">JW886_03910</name>
</gene>
<dbReference type="InterPro" id="IPR000182">
    <property type="entry name" value="GNAT_dom"/>
</dbReference>